<dbReference type="EMBL" id="JANPWB010000010">
    <property type="protein sequence ID" value="KAJ1138034.1"/>
    <property type="molecule type" value="Genomic_DNA"/>
</dbReference>
<evidence type="ECO:0000313" key="3">
    <source>
        <dbReference type="Proteomes" id="UP001066276"/>
    </source>
</evidence>
<dbReference type="AlphaFoldDB" id="A0AAV7QG52"/>
<sequence length="134" mass="15320">MPPSLEWKGPVGRKRNERARMRGQKQPVLRSEKTIIARGRASQANSRSHSTVLIDACCIERCMMVISRQHPHDLLCDPVAVTNNRYPLLSRPVLPLSMACWLEEGRRAVRPVSRGGWRRGELKTVLPCSERQPW</sequence>
<gene>
    <name evidence="2" type="ORF">NDU88_004425</name>
</gene>
<organism evidence="2 3">
    <name type="scientific">Pleurodeles waltl</name>
    <name type="common">Iberian ribbed newt</name>
    <dbReference type="NCBI Taxonomy" id="8319"/>
    <lineage>
        <taxon>Eukaryota</taxon>
        <taxon>Metazoa</taxon>
        <taxon>Chordata</taxon>
        <taxon>Craniata</taxon>
        <taxon>Vertebrata</taxon>
        <taxon>Euteleostomi</taxon>
        <taxon>Amphibia</taxon>
        <taxon>Batrachia</taxon>
        <taxon>Caudata</taxon>
        <taxon>Salamandroidea</taxon>
        <taxon>Salamandridae</taxon>
        <taxon>Pleurodelinae</taxon>
        <taxon>Pleurodeles</taxon>
    </lineage>
</organism>
<feature type="region of interest" description="Disordered" evidence="1">
    <location>
        <begin position="1"/>
        <end position="47"/>
    </location>
</feature>
<dbReference type="Proteomes" id="UP001066276">
    <property type="component" value="Chromosome 6"/>
</dbReference>
<proteinExistence type="predicted"/>
<feature type="compositionally biased region" description="Basic residues" evidence="1">
    <location>
        <begin position="11"/>
        <end position="23"/>
    </location>
</feature>
<protein>
    <submittedName>
        <fullName evidence="2">Uncharacterized protein</fullName>
    </submittedName>
</protein>
<keyword evidence="3" id="KW-1185">Reference proteome</keyword>
<comment type="caution">
    <text evidence="2">The sequence shown here is derived from an EMBL/GenBank/DDBJ whole genome shotgun (WGS) entry which is preliminary data.</text>
</comment>
<reference evidence="2" key="1">
    <citation type="journal article" date="2022" name="bioRxiv">
        <title>Sequencing and chromosome-scale assembly of the giantPleurodeles waltlgenome.</title>
        <authorList>
            <person name="Brown T."/>
            <person name="Elewa A."/>
            <person name="Iarovenko S."/>
            <person name="Subramanian E."/>
            <person name="Araus A.J."/>
            <person name="Petzold A."/>
            <person name="Susuki M."/>
            <person name="Suzuki K.-i.T."/>
            <person name="Hayashi T."/>
            <person name="Toyoda A."/>
            <person name="Oliveira C."/>
            <person name="Osipova E."/>
            <person name="Leigh N.D."/>
            <person name="Simon A."/>
            <person name="Yun M.H."/>
        </authorList>
    </citation>
    <scope>NUCLEOTIDE SEQUENCE</scope>
    <source>
        <strain evidence="2">20211129_DDA</strain>
        <tissue evidence="2">Liver</tissue>
    </source>
</reference>
<evidence type="ECO:0000313" key="2">
    <source>
        <dbReference type="EMBL" id="KAJ1138034.1"/>
    </source>
</evidence>
<accession>A0AAV7QG52</accession>
<evidence type="ECO:0000256" key="1">
    <source>
        <dbReference type="SAM" id="MobiDB-lite"/>
    </source>
</evidence>
<name>A0AAV7QG52_PLEWA</name>